<evidence type="ECO:0000256" key="6">
    <source>
        <dbReference type="SAM" id="Phobius"/>
    </source>
</evidence>
<comment type="subcellular location">
    <subcellularLocation>
        <location evidence="1">Membrane</location>
        <topology evidence="1">Multi-pass membrane protein</topology>
    </subcellularLocation>
</comment>
<reference evidence="8" key="1">
    <citation type="journal article" date="2023" name="PhytoFront">
        <title>Draft Genome Resources of Seven Strains of Tilletia horrida, Causal Agent of Kernel Smut of Rice.</title>
        <authorList>
            <person name="Khanal S."/>
            <person name="Antony Babu S."/>
            <person name="Zhou X.G."/>
        </authorList>
    </citation>
    <scope>NUCLEOTIDE SEQUENCE</scope>
    <source>
        <strain evidence="8">TX3</strain>
    </source>
</reference>
<dbReference type="GO" id="GO:0005783">
    <property type="term" value="C:endoplasmic reticulum"/>
    <property type="evidence" value="ECO:0007669"/>
    <property type="project" value="TreeGrafter"/>
</dbReference>
<dbReference type="PANTHER" id="PTHR46346">
    <property type="entry name" value="PHOSPHATIDYLINOSITOL N-ACETYLGLUCOSAMINYLTRANSFERASE SUBUNIT P"/>
    <property type="match status" value="1"/>
</dbReference>
<evidence type="ECO:0000256" key="5">
    <source>
        <dbReference type="SAM" id="MobiDB-lite"/>
    </source>
</evidence>
<keyword evidence="2 6" id="KW-0812">Transmembrane</keyword>
<evidence type="ECO:0000256" key="3">
    <source>
        <dbReference type="ARBA" id="ARBA00022989"/>
    </source>
</evidence>
<feature type="region of interest" description="Disordered" evidence="5">
    <location>
        <begin position="1"/>
        <end position="35"/>
    </location>
</feature>
<organism evidence="8 9">
    <name type="scientific">Tilletia horrida</name>
    <dbReference type="NCBI Taxonomy" id="155126"/>
    <lineage>
        <taxon>Eukaryota</taxon>
        <taxon>Fungi</taxon>
        <taxon>Dikarya</taxon>
        <taxon>Basidiomycota</taxon>
        <taxon>Ustilaginomycotina</taxon>
        <taxon>Exobasidiomycetes</taxon>
        <taxon>Tilletiales</taxon>
        <taxon>Tilletiaceae</taxon>
        <taxon>Tilletia</taxon>
    </lineage>
</organism>
<feature type="transmembrane region" description="Helical" evidence="6">
    <location>
        <begin position="42"/>
        <end position="64"/>
    </location>
</feature>
<dbReference type="Pfam" id="PF08510">
    <property type="entry name" value="PIG-P"/>
    <property type="match status" value="1"/>
</dbReference>
<dbReference type="InterPro" id="IPR013717">
    <property type="entry name" value="PIG-P"/>
</dbReference>
<dbReference type="Proteomes" id="UP001176521">
    <property type="component" value="Unassembled WGS sequence"/>
</dbReference>
<evidence type="ECO:0000256" key="2">
    <source>
        <dbReference type="ARBA" id="ARBA00022692"/>
    </source>
</evidence>
<comment type="caution">
    <text evidence="8">The sequence shown here is derived from an EMBL/GenBank/DDBJ whole genome shotgun (WGS) entry which is preliminary data.</text>
</comment>
<name>A0AAN6JIU2_9BASI</name>
<keyword evidence="3 6" id="KW-1133">Transmembrane helix</keyword>
<dbReference type="AlphaFoldDB" id="A0AAN6JIU2"/>
<dbReference type="PANTHER" id="PTHR46346:SF1">
    <property type="entry name" value="PHOSPHATIDYLINOSITOL N-ACETYLGLUCOSAMINYLTRANSFERASE SUBUNIT P"/>
    <property type="match status" value="1"/>
</dbReference>
<protein>
    <recommendedName>
        <fullName evidence="7">PIG-P domain-containing protein</fullName>
    </recommendedName>
</protein>
<dbReference type="EMBL" id="JAPDMQ010000358">
    <property type="protein sequence ID" value="KAK0526343.1"/>
    <property type="molecule type" value="Genomic_DNA"/>
</dbReference>
<feature type="compositionally biased region" description="Low complexity" evidence="5">
    <location>
        <begin position="15"/>
        <end position="26"/>
    </location>
</feature>
<keyword evidence="4 6" id="KW-0472">Membrane</keyword>
<evidence type="ECO:0000313" key="8">
    <source>
        <dbReference type="EMBL" id="KAK0526343.1"/>
    </source>
</evidence>
<feature type="compositionally biased region" description="Basic and acidic residues" evidence="5">
    <location>
        <begin position="148"/>
        <end position="167"/>
    </location>
</feature>
<accession>A0AAN6JIU2</accession>
<sequence>MVADDIRVRTRPLRSSSSSTSSSTPAHLRRPPPLRSASSSEYYGFALFTFSTVLWLAWIVWALVPQGVLEAWGVLWMPSREWAFLLPAWSMGAMLFAYAAYLSLNIMSTASPHELKSYVDEHSASGMGDRDLPYGVVSRALYLCPDEDGQRDVPEHSQSDKNPLDRI</sequence>
<feature type="domain" description="PIG-P" evidence="7">
    <location>
        <begin position="40"/>
        <end position="138"/>
    </location>
</feature>
<keyword evidence="9" id="KW-1185">Reference proteome</keyword>
<dbReference type="GO" id="GO:0006506">
    <property type="term" value="P:GPI anchor biosynthetic process"/>
    <property type="evidence" value="ECO:0007669"/>
    <property type="project" value="TreeGrafter"/>
</dbReference>
<dbReference type="InterPro" id="IPR052263">
    <property type="entry name" value="GPI_Anchor_Biosynth"/>
</dbReference>
<feature type="region of interest" description="Disordered" evidence="5">
    <location>
        <begin position="146"/>
        <end position="167"/>
    </location>
</feature>
<evidence type="ECO:0000256" key="1">
    <source>
        <dbReference type="ARBA" id="ARBA00004141"/>
    </source>
</evidence>
<evidence type="ECO:0000256" key="4">
    <source>
        <dbReference type="ARBA" id="ARBA00023136"/>
    </source>
</evidence>
<evidence type="ECO:0000259" key="7">
    <source>
        <dbReference type="Pfam" id="PF08510"/>
    </source>
</evidence>
<feature type="transmembrane region" description="Helical" evidence="6">
    <location>
        <begin position="84"/>
        <end position="104"/>
    </location>
</feature>
<gene>
    <name evidence="8" type="ORF">OC842_005213</name>
</gene>
<evidence type="ECO:0000313" key="9">
    <source>
        <dbReference type="Proteomes" id="UP001176521"/>
    </source>
</evidence>
<dbReference type="GO" id="GO:0016020">
    <property type="term" value="C:membrane"/>
    <property type="evidence" value="ECO:0007669"/>
    <property type="project" value="UniProtKB-SubCell"/>
</dbReference>
<proteinExistence type="predicted"/>